<organism evidence="7 8">
    <name type="scientific">Helianthus annuus</name>
    <name type="common">Common sunflower</name>
    <dbReference type="NCBI Taxonomy" id="4232"/>
    <lineage>
        <taxon>Eukaryota</taxon>
        <taxon>Viridiplantae</taxon>
        <taxon>Streptophyta</taxon>
        <taxon>Embryophyta</taxon>
        <taxon>Tracheophyta</taxon>
        <taxon>Spermatophyta</taxon>
        <taxon>Magnoliopsida</taxon>
        <taxon>eudicotyledons</taxon>
        <taxon>Gunneridae</taxon>
        <taxon>Pentapetalae</taxon>
        <taxon>asterids</taxon>
        <taxon>campanulids</taxon>
        <taxon>Asterales</taxon>
        <taxon>Asteraceae</taxon>
        <taxon>Asteroideae</taxon>
        <taxon>Heliantheae alliance</taxon>
        <taxon>Heliantheae</taxon>
        <taxon>Helianthus</taxon>
    </lineage>
</organism>
<gene>
    <name evidence="7" type="ORF">HanXRQr2_Chr07g0299971</name>
</gene>
<dbReference type="InterPro" id="IPR001841">
    <property type="entry name" value="Znf_RING"/>
</dbReference>
<dbReference type="Proteomes" id="UP000215914">
    <property type="component" value="Unassembled WGS sequence"/>
</dbReference>
<accession>A0A9K3ILI1</accession>
<feature type="signal peptide" evidence="5">
    <location>
        <begin position="1"/>
        <end position="20"/>
    </location>
</feature>
<evidence type="ECO:0000256" key="1">
    <source>
        <dbReference type="ARBA" id="ARBA00022723"/>
    </source>
</evidence>
<protein>
    <submittedName>
        <fullName evidence="7">Chromatin regulator PHD family</fullName>
    </submittedName>
</protein>
<dbReference type="EMBL" id="MNCJ02000322">
    <property type="protein sequence ID" value="KAF5799037.1"/>
    <property type="molecule type" value="Genomic_DNA"/>
</dbReference>
<reference evidence="7" key="1">
    <citation type="journal article" date="2017" name="Nature">
        <title>The sunflower genome provides insights into oil metabolism, flowering and Asterid evolution.</title>
        <authorList>
            <person name="Badouin H."/>
            <person name="Gouzy J."/>
            <person name="Grassa C.J."/>
            <person name="Murat F."/>
            <person name="Staton S.E."/>
            <person name="Cottret L."/>
            <person name="Lelandais-Briere C."/>
            <person name="Owens G.L."/>
            <person name="Carrere S."/>
            <person name="Mayjonade B."/>
            <person name="Legrand L."/>
            <person name="Gill N."/>
            <person name="Kane N.C."/>
            <person name="Bowers J.E."/>
            <person name="Hubner S."/>
            <person name="Bellec A."/>
            <person name="Berard A."/>
            <person name="Berges H."/>
            <person name="Blanchet N."/>
            <person name="Boniface M.C."/>
            <person name="Brunel D."/>
            <person name="Catrice O."/>
            <person name="Chaidir N."/>
            <person name="Claudel C."/>
            <person name="Donnadieu C."/>
            <person name="Faraut T."/>
            <person name="Fievet G."/>
            <person name="Helmstetter N."/>
            <person name="King M."/>
            <person name="Knapp S.J."/>
            <person name="Lai Z."/>
            <person name="Le Paslier M.C."/>
            <person name="Lippi Y."/>
            <person name="Lorenzon L."/>
            <person name="Mandel J.R."/>
            <person name="Marage G."/>
            <person name="Marchand G."/>
            <person name="Marquand E."/>
            <person name="Bret-Mestries E."/>
            <person name="Morien E."/>
            <person name="Nambeesan S."/>
            <person name="Nguyen T."/>
            <person name="Pegot-Espagnet P."/>
            <person name="Pouilly N."/>
            <person name="Raftis F."/>
            <person name="Sallet E."/>
            <person name="Schiex T."/>
            <person name="Thomas J."/>
            <person name="Vandecasteele C."/>
            <person name="Vares D."/>
            <person name="Vear F."/>
            <person name="Vautrin S."/>
            <person name="Crespi M."/>
            <person name="Mangin B."/>
            <person name="Burke J.M."/>
            <person name="Salse J."/>
            <person name="Munos S."/>
            <person name="Vincourt P."/>
            <person name="Rieseberg L.H."/>
            <person name="Langlade N.B."/>
        </authorList>
    </citation>
    <scope>NUCLEOTIDE SEQUENCE</scope>
    <source>
        <tissue evidence="7">Leaves</tissue>
    </source>
</reference>
<feature type="chain" id="PRO_5039912749" evidence="5">
    <location>
        <begin position="21"/>
        <end position="146"/>
    </location>
</feature>
<dbReference type="AlphaFoldDB" id="A0A9K3ILI1"/>
<evidence type="ECO:0000313" key="7">
    <source>
        <dbReference type="EMBL" id="KAF5799037.1"/>
    </source>
</evidence>
<dbReference type="SMART" id="SM00184">
    <property type="entry name" value="RING"/>
    <property type="match status" value="1"/>
</dbReference>
<evidence type="ECO:0000256" key="2">
    <source>
        <dbReference type="ARBA" id="ARBA00022771"/>
    </source>
</evidence>
<reference evidence="7" key="2">
    <citation type="submission" date="2020-06" db="EMBL/GenBank/DDBJ databases">
        <title>Helianthus annuus Genome sequencing and assembly Release 2.</title>
        <authorList>
            <person name="Gouzy J."/>
            <person name="Langlade N."/>
            <person name="Munos S."/>
        </authorList>
    </citation>
    <scope>NUCLEOTIDE SEQUENCE</scope>
    <source>
        <tissue evidence="7">Leaves</tissue>
    </source>
</reference>
<evidence type="ECO:0000256" key="3">
    <source>
        <dbReference type="ARBA" id="ARBA00022833"/>
    </source>
</evidence>
<dbReference type="SUPFAM" id="SSF57850">
    <property type="entry name" value="RING/U-box"/>
    <property type="match status" value="1"/>
</dbReference>
<comment type="caution">
    <text evidence="7">The sequence shown here is derived from an EMBL/GenBank/DDBJ whole genome shotgun (WGS) entry which is preliminary data.</text>
</comment>
<feature type="domain" description="RING-type" evidence="6">
    <location>
        <begin position="73"/>
        <end position="116"/>
    </location>
</feature>
<dbReference type="PROSITE" id="PS50089">
    <property type="entry name" value="ZF_RING_2"/>
    <property type="match status" value="1"/>
</dbReference>
<name>A0A9K3ILI1_HELAN</name>
<dbReference type="PANTHER" id="PTHR45969:SF9">
    <property type="entry name" value="RING-TYPE DOMAIN-CONTAINING PROTEIN"/>
    <property type="match status" value="1"/>
</dbReference>
<keyword evidence="3" id="KW-0862">Zinc</keyword>
<keyword evidence="5" id="KW-0732">Signal</keyword>
<dbReference type="InterPro" id="IPR013083">
    <property type="entry name" value="Znf_RING/FYVE/PHD"/>
</dbReference>
<sequence length="146" mass="17163">MVINILFCLCVLLPIIRIKTELLNLLKNSFLYVFRYDDVYLHRHESDISMMDLPIIRFEDLQERRHREVEEMCFVCSNNYEGNDVVCQLSRCGHVFHSECVGKLIHSKQADCPFCRTSFFSGLPSVSCKNFDSSPIKYYNFCLDGW</sequence>
<dbReference type="Gramene" id="mRNA:HanXRQr2_Chr07g0299971">
    <property type="protein sequence ID" value="CDS:HanXRQr2_Chr07g0299971.1"/>
    <property type="gene ID" value="HanXRQr2_Chr07g0299971"/>
</dbReference>
<proteinExistence type="predicted"/>
<keyword evidence="2 4" id="KW-0863">Zinc-finger</keyword>
<dbReference type="Gene3D" id="3.30.40.10">
    <property type="entry name" value="Zinc/RING finger domain, C3HC4 (zinc finger)"/>
    <property type="match status" value="1"/>
</dbReference>
<keyword evidence="1" id="KW-0479">Metal-binding</keyword>
<keyword evidence="8" id="KW-1185">Reference proteome</keyword>
<dbReference type="Pfam" id="PF13639">
    <property type="entry name" value="zf-RING_2"/>
    <property type="match status" value="1"/>
</dbReference>
<evidence type="ECO:0000256" key="5">
    <source>
        <dbReference type="SAM" id="SignalP"/>
    </source>
</evidence>
<evidence type="ECO:0000256" key="4">
    <source>
        <dbReference type="PROSITE-ProRule" id="PRU00175"/>
    </source>
</evidence>
<evidence type="ECO:0000259" key="6">
    <source>
        <dbReference type="PROSITE" id="PS50089"/>
    </source>
</evidence>
<evidence type="ECO:0000313" key="8">
    <source>
        <dbReference type="Proteomes" id="UP000215914"/>
    </source>
</evidence>
<dbReference type="GO" id="GO:0008270">
    <property type="term" value="F:zinc ion binding"/>
    <property type="evidence" value="ECO:0007669"/>
    <property type="project" value="UniProtKB-KW"/>
</dbReference>
<dbReference type="PANTHER" id="PTHR45969">
    <property type="entry name" value="RING ZINC FINGER PROTEIN-RELATED"/>
    <property type="match status" value="1"/>
</dbReference>